<reference evidence="2 3" key="1">
    <citation type="submission" date="2019-07" db="EMBL/GenBank/DDBJ databases">
        <title>Whole genome shotgun sequence of Cellulomonas soli NBRC 109434.</title>
        <authorList>
            <person name="Hosoyama A."/>
            <person name="Uohara A."/>
            <person name="Ohji S."/>
            <person name="Ichikawa N."/>
        </authorList>
    </citation>
    <scope>NUCLEOTIDE SEQUENCE [LARGE SCALE GENOMIC DNA]</scope>
    <source>
        <strain evidence="2 3">NBRC 109434</strain>
    </source>
</reference>
<dbReference type="Proteomes" id="UP000321798">
    <property type="component" value="Unassembled WGS sequence"/>
</dbReference>
<comment type="caution">
    <text evidence="2">The sequence shown here is derived from an EMBL/GenBank/DDBJ whole genome shotgun (WGS) entry which is preliminary data.</text>
</comment>
<gene>
    <name evidence="2" type="ORF">CSO01_28630</name>
</gene>
<organism evidence="2 3">
    <name type="scientific">Cellulomonas soli</name>
    <dbReference type="NCBI Taxonomy" id="931535"/>
    <lineage>
        <taxon>Bacteria</taxon>
        <taxon>Bacillati</taxon>
        <taxon>Actinomycetota</taxon>
        <taxon>Actinomycetes</taxon>
        <taxon>Micrococcales</taxon>
        <taxon>Cellulomonadaceae</taxon>
        <taxon>Cellulomonas</taxon>
    </lineage>
</organism>
<dbReference type="InterPro" id="IPR009839">
    <property type="entry name" value="SseB_N"/>
</dbReference>
<dbReference type="RefSeq" id="WP_146953941.1">
    <property type="nucleotide sequence ID" value="NZ_BAABBJ010000014.1"/>
</dbReference>
<evidence type="ECO:0000313" key="3">
    <source>
        <dbReference type="Proteomes" id="UP000321798"/>
    </source>
</evidence>
<accession>A0A512PG24</accession>
<dbReference type="AlphaFoldDB" id="A0A512PG24"/>
<feature type="domain" description="SseB protein N-terminal" evidence="1">
    <location>
        <begin position="6"/>
        <end position="110"/>
    </location>
</feature>
<dbReference type="Pfam" id="PF07179">
    <property type="entry name" value="SseB"/>
    <property type="match status" value="1"/>
</dbReference>
<dbReference type="EMBL" id="BKAL01000011">
    <property type="protein sequence ID" value="GEP70148.1"/>
    <property type="molecule type" value="Genomic_DNA"/>
</dbReference>
<name>A0A512PG24_9CELL</name>
<dbReference type="OrthoDB" id="4963989at2"/>
<evidence type="ECO:0000313" key="2">
    <source>
        <dbReference type="EMBL" id="GEP70148.1"/>
    </source>
</evidence>
<evidence type="ECO:0000259" key="1">
    <source>
        <dbReference type="Pfam" id="PF07179"/>
    </source>
</evidence>
<keyword evidence="3" id="KW-1185">Reference proteome</keyword>
<proteinExistence type="predicted"/>
<protein>
    <recommendedName>
        <fullName evidence="1">SseB protein N-terminal domain-containing protein</fullName>
    </recommendedName>
</protein>
<sequence>MATEFEQAIARATSGDDDGRIVMGMLPGATLIVPSQSPVAADFEGLSPILFDRDGVPMLAVYTSWQRVGSVASYAMTMTGEQVLSRMPPGVGLVVNPGHAEGFEMPPEGIVKMRADLGSAPQRPAPPE</sequence>